<keyword evidence="6" id="KW-0732">Signal</keyword>
<feature type="chain" id="PRO_5015714065" evidence="6">
    <location>
        <begin position="23"/>
        <end position="479"/>
    </location>
</feature>
<reference evidence="8 9" key="1">
    <citation type="submission" date="2018-01" db="EMBL/GenBank/DDBJ databases">
        <title>Arthrobacter sp. nov., from glaciers in China.</title>
        <authorList>
            <person name="Liu Q."/>
            <person name="Xin Y.-H."/>
        </authorList>
    </citation>
    <scope>NUCLEOTIDE SEQUENCE [LARGE SCALE GENOMIC DNA]</scope>
    <source>
        <strain evidence="8 9">HLT2-12-2</strain>
    </source>
</reference>
<keyword evidence="4" id="KW-0788">Thiol protease</keyword>
<evidence type="ECO:0000313" key="9">
    <source>
        <dbReference type="Proteomes" id="UP000237061"/>
    </source>
</evidence>
<keyword evidence="9" id="KW-1185">Reference proteome</keyword>
<dbReference type="EMBL" id="PPXC01000005">
    <property type="protein sequence ID" value="POH73968.1"/>
    <property type="molecule type" value="Genomic_DNA"/>
</dbReference>
<gene>
    <name evidence="8" type="ORF">CVS27_08650</name>
</gene>
<evidence type="ECO:0000256" key="3">
    <source>
        <dbReference type="ARBA" id="ARBA00022801"/>
    </source>
</evidence>
<comment type="caution">
    <text evidence="8">The sequence shown here is derived from an EMBL/GenBank/DDBJ whole genome shotgun (WGS) entry which is preliminary data.</text>
</comment>
<keyword evidence="2" id="KW-0645">Protease</keyword>
<dbReference type="Pfam" id="PF00877">
    <property type="entry name" value="NLPC_P60"/>
    <property type="match status" value="1"/>
</dbReference>
<dbReference type="PANTHER" id="PTHR47359:SF3">
    <property type="entry name" value="NLP_P60 DOMAIN-CONTAINING PROTEIN-RELATED"/>
    <property type="match status" value="1"/>
</dbReference>
<evidence type="ECO:0000256" key="1">
    <source>
        <dbReference type="ARBA" id="ARBA00007074"/>
    </source>
</evidence>
<evidence type="ECO:0000256" key="4">
    <source>
        <dbReference type="ARBA" id="ARBA00022807"/>
    </source>
</evidence>
<feature type="signal peptide" evidence="6">
    <location>
        <begin position="1"/>
        <end position="22"/>
    </location>
</feature>
<dbReference type="AlphaFoldDB" id="A0A2S3ZXN6"/>
<dbReference type="GO" id="GO:0006508">
    <property type="term" value="P:proteolysis"/>
    <property type="evidence" value="ECO:0007669"/>
    <property type="project" value="UniProtKB-KW"/>
</dbReference>
<name>A0A2S3ZXN6_ARTGL</name>
<feature type="compositionally biased region" description="Pro residues" evidence="5">
    <location>
        <begin position="289"/>
        <end position="355"/>
    </location>
</feature>
<organism evidence="8 9">
    <name type="scientific">Arthrobacter glacialis</name>
    <dbReference type="NCBI Taxonomy" id="1664"/>
    <lineage>
        <taxon>Bacteria</taxon>
        <taxon>Bacillati</taxon>
        <taxon>Actinomycetota</taxon>
        <taxon>Actinomycetes</taxon>
        <taxon>Micrococcales</taxon>
        <taxon>Micrococcaceae</taxon>
        <taxon>Arthrobacter</taxon>
    </lineage>
</organism>
<protein>
    <submittedName>
        <fullName evidence="8">Peptidoglycan endopeptidase</fullName>
    </submittedName>
</protein>
<feature type="domain" description="NlpC/P60" evidence="7">
    <location>
        <begin position="356"/>
        <end position="479"/>
    </location>
</feature>
<keyword evidence="3" id="KW-0378">Hydrolase</keyword>
<evidence type="ECO:0000256" key="5">
    <source>
        <dbReference type="SAM" id="MobiDB-lite"/>
    </source>
</evidence>
<dbReference type="SUPFAM" id="SSF54001">
    <property type="entry name" value="Cysteine proteinases"/>
    <property type="match status" value="1"/>
</dbReference>
<dbReference type="PANTHER" id="PTHR47359">
    <property type="entry name" value="PEPTIDOGLYCAN DL-ENDOPEPTIDASE CWLO"/>
    <property type="match status" value="1"/>
</dbReference>
<dbReference type="Proteomes" id="UP000237061">
    <property type="component" value="Unassembled WGS sequence"/>
</dbReference>
<dbReference type="InterPro" id="IPR051794">
    <property type="entry name" value="PG_Endopeptidase_C40"/>
</dbReference>
<proteinExistence type="inferred from homology"/>
<sequence>MRFLIRGTTALSCAALASTAFIAPSFASPAAISANTISASTAALLGTALQPFSPAIPSPDDIAKAKESEAATATASAKLEAILSSANDRLQASTLVAMGANNTYTDALVILEERTADAETATAKAAEATSAHKNAKAQLAQLAGSLYKSGGLDLGVQTILASSDADDTLYQASTLLALSANRAHTFAAAQAAAATSTALNAQAEAASKAAQDATAAAESSRTQAQGAADAQAAVVAENQSQREVLLQRLATLHNTTSALEGARVDALARKAQEEALKAQIDASTNAPAPERPPAVAPKPSVPNPSVPNPPAPQPPAPNPPAPKPPAPTTPPPVAPPVKPPVVPPVETPKPTPPPSGSYTQVMVNYAMSKVGGPYQWGGNGPTAFDCSGLVQQAFASAGISVPRQGTDQFWAAPQRVPLSQMRYGDLLVFNDNGAGQFTHIAIYIGNNQVVQALNPNQPIQVTPLSWMSTMSLFPYAARY</sequence>
<dbReference type="GO" id="GO:0008234">
    <property type="term" value="F:cysteine-type peptidase activity"/>
    <property type="evidence" value="ECO:0007669"/>
    <property type="project" value="UniProtKB-KW"/>
</dbReference>
<dbReference type="InterPro" id="IPR038765">
    <property type="entry name" value="Papain-like_cys_pep_sf"/>
</dbReference>
<evidence type="ECO:0000256" key="6">
    <source>
        <dbReference type="SAM" id="SignalP"/>
    </source>
</evidence>
<evidence type="ECO:0000313" key="8">
    <source>
        <dbReference type="EMBL" id="POH73968.1"/>
    </source>
</evidence>
<dbReference type="InterPro" id="IPR000064">
    <property type="entry name" value="NLP_P60_dom"/>
</dbReference>
<dbReference type="Gene3D" id="3.90.1720.10">
    <property type="entry name" value="endopeptidase domain like (from Nostoc punctiforme)"/>
    <property type="match status" value="1"/>
</dbReference>
<feature type="region of interest" description="Disordered" evidence="5">
    <location>
        <begin position="275"/>
        <end position="356"/>
    </location>
</feature>
<accession>A0A2S3ZXN6</accession>
<evidence type="ECO:0000256" key="2">
    <source>
        <dbReference type="ARBA" id="ARBA00022670"/>
    </source>
</evidence>
<comment type="similarity">
    <text evidence="1">Belongs to the peptidase C40 family.</text>
</comment>
<evidence type="ECO:0000259" key="7">
    <source>
        <dbReference type="PROSITE" id="PS51935"/>
    </source>
</evidence>
<dbReference type="PROSITE" id="PS51935">
    <property type="entry name" value="NLPC_P60"/>
    <property type="match status" value="1"/>
</dbReference>
<dbReference type="PRINTS" id="PR01217">
    <property type="entry name" value="PRICHEXTENSN"/>
</dbReference>